<reference evidence="3" key="1">
    <citation type="journal article" date="2019" name="Int. J. Syst. Evol. Microbiol.">
        <title>The Global Catalogue of Microorganisms (GCM) 10K type strain sequencing project: providing services to taxonomists for standard genome sequencing and annotation.</title>
        <authorList>
            <consortium name="The Broad Institute Genomics Platform"/>
            <consortium name="The Broad Institute Genome Sequencing Center for Infectious Disease"/>
            <person name="Wu L."/>
            <person name="Ma J."/>
        </authorList>
    </citation>
    <scope>NUCLEOTIDE SEQUENCE [LARGE SCALE GENOMIC DNA]</scope>
    <source>
        <strain evidence="3">CGMCC 4.7177</strain>
    </source>
</reference>
<dbReference type="SUPFAM" id="SSF56091">
    <property type="entry name" value="DNA ligase/mRNA capping enzyme, catalytic domain"/>
    <property type="match status" value="1"/>
</dbReference>
<comment type="caution">
    <text evidence="2">The sequence shown here is derived from an EMBL/GenBank/DDBJ whole genome shotgun (WGS) entry which is preliminary data.</text>
</comment>
<feature type="region of interest" description="Disordered" evidence="1">
    <location>
        <begin position="122"/>
        <end position="158"/>
    </location>
</feature>
<dbReference type="Gene3D" id="3.30.470.30">
    <property type="entry name" value="DNA ligase/mRNA capping enzyme"/>
    <property type="match status" value="1"/>
</dbReference>
<evidence type="ECO:0000256" key="1">
    <source>
        <dbReference type="SAM" id="MobiDB-lite"/>
    </source>
</evidence>
<evidence type="ECO:0008006" key="4">
    <source>
        <dbReference type="Google" id="ProtNLM"/>
    </source>
</evidence>
<protein>
    <recommendedName>
        <fullName evidence="4">ATP-dependent DNA ligase family profile domain-containing protein</fullName>
    </recommendedName>
</protein>
<evidence type="ECO:0000313" key="3">
    <source>
        <dbReference type="Proteomes" id="UP001595839"/>
    </source>
</evidence>
<dbReference type="RefSeq" id="WP_381183394.1">
    <property type="nucleotide sequence ID" value="NZ_JBHSFK010000039.1"/>
</dbReference>
<proteinExistence type="predicted"/>
<accession>A0ABV9B1W3</accession>
<name>A0ABV9B1W3_9ACTN</name>
<sequence>MAAQLPDSTALDGELVVWDAAGRLAFERLQNRLARRGAGAVRAAAEWPARFVAFDLLRLSGTDTTGWPYRLLPPQPLRPRPEVASLTEPNAMADQWDLDDESRRLRSKSRTIGEHFAHEQPLLRPPPREVSETGRGFTPRVNRLGQGTAGFDGRRSTPDIRGLPFVGEIVVPVKGRRVPAARRTGRMG</sequence>
<dbReference type="Proteomes" id="UP001595839">
    <property type="component" value="Unassembled WGS sequence"/>
</dbReference>
<gene>
    <name evidence="2" type="ORF">ACFPIH_42365</name>
</gene>
<organism evidence="2 3">
    <name type="scientific">Streptomyces vulcanius</name>
    <dbReference type="NCBI Taxonomy" id="1441876"/>
    <lineage>
        <taxon>Bacteria</taxon>
        <taxon>Bacillati</taxon>
        <taxon>Actinomycetota</taxon>
        <taxon>Actinomycetes</taxon>
        <taxon>Kitasatosporales</taxon>
        <taxon>Streptomycetaceae</taxon>
        <taxon>Streptomyces</taxon>
    </lineage>
</organism>
<keyword evidence="3" id="KW-1185">Reference proteome</keyword>
<dbReference type="EMBL" id="JBHSFK010000039">
    <property type="protein sequence ID" value="MFC4506024.1"/>
    <property type="molecule type" value="Genomic_DNA"/>
</dbReference>
<evidence type="ECO:0000313" key="2">
    <source>
        <dbReference type="EMBL" id="MFC4506024.1"/>
    </source>
</evidence>